<reference evidence="4 5" key="1">
    <citation type="journal article" date="2017" name="Gigascience">
        <title>Genome sequence of the small brown planthopper, Laodelphax striatellus.</title>
        <authorList>
            <person name="Zhu J."/>
            <person name="Jiang F."/>
            <person name="Wang X."/>
            <person name="Yang P."/>
            <person name="Bao Y."/>
            <person name="Zhao W."/>
            <person name="Wang W."/>
            <person name="Lu H."/>
            <person name="Wang Q."/>
            <person name="Cui N."/>
            <person name="Li J."/>
            <person name="Chen X."/>
            <person name="Luo L."/>
            <person name="Yu J."/>
            <person name="Kang L."/>
            <person name="Cui F."/>
        </authorList>
    </citation>
    <scope>NUCLEOTIDE SEQUENCE [LARGE SCALE GENOMIC DNA]</scope>
    <source>
        <strain evidence="4">Lst14</strain>
    </source>
</reference>
<keyword evidence="5" id="KW-1185">Reference proteome</keyword>
<dbReference type="EMBL" id="QKKF02004996">
    <property type="protein sequence ID" value="RZF47022.1"/>
    <property type="molecule type" value="Genomic_DNA"/>
</dbReference>
<feature type="domain" description="Nose resistant-to-fluoxetine protein N-terminal" evidence="3">
    <location>
        <begin position="67"/>
        <end position="207"/>
    </location>
</feature>
<evidence type="ECO:0000259" key="3">
    <source>
        <dbReference type="SMART" id="SM00703"/>
    </source>
</evidence>
<proteinExistence type="predicted"/>
<keyword evidence="2" id="KW-0732">Signal</keyword>
<feature type="signal peptide" evidence="2">
    <location>
        <begin position="1"/>
        <end position="16"/>
    </location>
</feature>
<evidence type="ECO:0000313" key="5">
    <source>
        <dbReference type="Proteomes" id="UP000291343"/>
    </source>
</evidence>
<feature type="transmembrane region" description="Helical" evidence="1">
    <location>
        <begin position="614"/>
        <end position="630"/>
    </location>
</feature>
<feature type="transmembrane region" description="Helical" evidence="1">
    <location>
        <begin position="505"/>
        <end position="523"/>
    </location>
</feature>
<feature type="transmembrane region" description="Helical" evidence="1">
    <location>
        <begin position="535"/>
        <end position="555"/>
    </location>
</feature>
<name>A0A482XMH8_LAOST</name>
<feature type="transmembrane region" description="Helical" evidence="1">
    <location>
        <begin position="575"/>
        <end position="593"/>
    </location>
</feature>
<comment type="caution">
    <text evidence="4">The sequence shown here is derived from an EMBL/GenBank/DDBJ whole genome shotgun (WGS) entry which is preliminary data.</text>
</comment>
<feature type="transmembrane region" description="Helical" evidence="1">
    <location>
        <begin position="219"/>
        <end position="241"/>
    </location>
</feature>
<organism evidence="4 5">
    <name type="scientific">Laodelphax striatellus</name>
    <name type="common">Small brown planthopper</name>
    <name type="synonym">Delphax striatella</name>
    <dbReference type="NCBI Taxonomy" id="195883"/>
    <lineage>
        <taxon>Eukaryota</taxon>
        <taxon>Metazoa</taxon>
        <taxon>Ecdysozoa</taxon>
        <taxon>Arthropoda</taxon>
        <taxon>Hexapoda</taxon>
        <taxon>Insecta</taxon>
        <taxon>Pterygota</taxon>
        <taxon>Neoptera</taxon>
        <taxon>Paraneoptera</taxon>
        <taxon>Hemiptera</taxon>
        <taxon>Auchenorrhyncha</taxon>
        <taxon>Fulgoroidea</taxon>
        <taxon>Delphacidae</taxon>
        <taxon>Criomorphinae</taxon>
        <taxon>Laodelphax</taxon>
    </lineage>
</organism>
<feature type="chain" id="PRO_5019793289" description="Nose resistant-to-fluoxetine protein N-terminal domain-containing protein" evidence="2">
    <location>
        <begin position="17"/>
        <end position="707"/>
    </location>
</feature>
<dbReference type="Pfam" id="PF20146">
    <property type="entry name" value="NRF"/>
    <property type="match status" value="1"/>
</dbReference>
<keyword evidence="1" id="KW-1133">Transmembrane helix</keyword>
<dbReference type="PANTHER" id="PTHR11161:SF0">
    <property type="entry name" value="O-ACYLTRANSFERASE LIKE PROTEIN"/>
    <property type="match status" value="1"/>
</dbReference>
<feature type="transmembrane region" description="Helical" evidence="1">
    <location>
        <begin position="287"/>
        <end position="305"/>
    </location>
</feature>
<feature type="transmembrane region" description="Helical" evidence="1">
    <location>
        <begin position="431"/>
        <end position="451"/>
    </location>
</feature>
<sequence>MLVPGIIFIFAYHGLANVCADTGLRRMYELNRDYLPARFKQLGIHGHTDFFVGDHSRPLYIPSDVENEICREHSRLYSDAIENYKVWALKMLDASGKVPSGLLNGHYMDMGNYEECMNLAEEAPYDINYCVVVFRNLTTSLHSPIDWDSIESRPEHTMGGAPFLRPYLRIGICLPASCNIKDLTQHYSNVVSKYKMSAYFDKNSCTSGNERVNLEKKDWFAIFVTILTAMLCVAATVNDYLRSHFNFKTNGAFVDILQCFSLYGNGELILKSTSPDEPLAVLHGLRALSAFYIVMAHHFITNHLFPMINNNKLTTFSRSILSDPFIMSELAVDSFLLMNGLLLVHNTIKRKLTKKKFDVPLFYLHHVFRIVPGYFYQLLIASTVFIHLNDGPLWKYYTNTIREYCQETWWTHLIFLNNYIKPDKQCVPSDWYLAVHMQLVFLSPLILIPIFKGKKIVPLVIVPILFVIANIISISITYFNDFPGTFYSDRLAMREDIFATDYLPTHARISPWLLGILVGYLLCQEGVKISKTQAIYGWVLSTLPFACIVTISRYIHWEGVQHNLTLSSIHNGLNNTAWAILMAWIIVACETGYGGPLKSFLTWRGFQPISRLSYSIYLIGLGIQYGLISIRQNSYSMLIIQSYKDFGGELFLILVFATIGFLQIEAPFIRLNQMMMKSLEAEPIIEIVKETNANDQELHVKENKSTT</sequence>
<dbReference type="InParanoid" id="A0A482XMH8"/>
<gene>
    <name evidence="4" type="ORF">LSTR_LSTR013813</name>
</gene>
<feature type="transmembrane region" description="Helical" evidence="1">
    <location>
        <begin position="650"/>
        <end position="669"/>
    </location>
</feature>
<dbReference type="Proteomes" id="UP000291343">
    <property type="component" value="Unassembled WGS sequence"/>
</dbReference>
<evidence type="ECO:0000313" key="4">
    <source>
        <dbReference type="EMBL" id="RZF47022.1"/>
    </source>
</evidence>
<evidence type="ECO:0000256" key="2">
    <source>
        <dbReference type="SAM" id="SignalP"/>
    </source>
</evidence>
<dbReference type="FunCoup" id="A0A482XMH8">
    <property type="interactions" value="7"/>
</dbReference>
<dbReference type="InterPro" id="IPR006621">
    <property type="entry name" value="Nose-resist-to-fluoxetine_N"/>
</dbReference>
<dbReference type="SMART" id="SM00703">
    <property type="entry name" value="NRF"/>
    <property type="match status" value="1"/>
</dbReference>
<dbReference type="InterPro" id="IPR002656">
    <property type="entry name" value="Acyl_transf_3_dom"/>
</dbReference>
<dbReference type="InterPro" id="IPR052728">
    <property type="entry name" value="O2_lipid_transport_reg"/>
</dbReference>
<protein>
    <recommendedName>
        <fullName evidence="3">Nose resistant-to-fluoxetine protein N-terminal domain-containing protein</fullName>
    </recommendedName>
</protein>
<feature type="transmembrane region" description="Helical" evidence="1">
    <location>
        <begin position="325"/>
        <end position="345"/>
    </location>
</feature>
<dbReference type="Pfam" id="PF01757">
    <property type="entry name" value="Acyl_transf_3"/>
    <property type="match status" value="1"/>
</dbReference>
<dbReference type="OrthoDB" id="118951at2759"/>
<evidence type="ECO:0000256" key="1">
    <source>
        <dbReference type="SAM" id="Phobius"/>
    </source>
</evidence>
<keyword evidence="1" id="KW-0812">Transmembrane</keyword>
<keyword evidence="1" id="KW-0472">Membrane</keyword>
<feature type="transmembrane region" description="Helical" evidence="1">
    <location>
        <begin position="366"/>
        <end position="388"/>
    </location>
</feature>
<feature type="transmembrane region" description="Helical" evidence="1">
    <location>
        <begin position="456"/>
        <end position="479"/>
    </location>
</feature>
<accession>A0A482XMH8</accession>
<dbReference type="PANTHER" id="PTHR11161">
    <property type="entry name" value="O-ACYLTRANSFERASE"/>
    <property type="match status" value="1"/>
</dbReference>
<dbReference type="AlphaFoldDB" id="A0A482XMH8"/>
<dbReference type="GO" id="GO:0016747">
    <property type="term" value="F:acyltransferase activity, transferring groups other than amino-acyl groups"/>
    <property type="evidence" value="ECO:0007669"/>
    <property type="project" value="InterPro"/>
</dbReference>